<accession>A0AAN0IRC2</accession>
<dbReference type="GeneID" id="105315381"/>
<keyword evidence="1" id="KW-1133">Transmembrane helix</keyword>
<proteinExistence type="predicted"/>
<keyword evidence="1" id="KW-0472">Membrane</keyword>
<keyword evidence="1" id="KW-0812">Transmembrane</keyword>
<name>A0AAN0IRC2_AMPQE</name>
<dbReference type="Proteomes" id="UP000007879">
    <property type="component" value="Unassembled WGS sequence"/>
</dbReference>
<organism evidence="2 3">
    <name type="scientific">Amphimedon queenslandica</name>
    <name type="common">Sponge</name>
    <dbReference type="NCBI Taxonomy" id="400682"/>
    <lineage>
        <taxon>Eukaryota</taxon>
        <taxon>Metazoa</taxon>
        <taxon>Porifera</taxon>
        <taxon>Demospongiae</taxon>
        <taxon>Heteroscleromorpha</taxon>
        <taxon>Haplosclerida</taxon>
        <taxon>Niphatidae</taxon>
        <taxon>Amphimedon</taxon>
    </lineage>
</organism>
<reference evidence="2" key="2">
    <citation type="submission" date="2024-06" db="UniProtKB">
        <authorList>
            <consortium name="EnsemblMetazoa"/>
        </authorList>
    </citation>
    <scope>IDENTIFICATION</scope>
</reference>
<evidence type="ECO:0000313" key="2">
    <source>
        <dbReference type="EnsemblMetazoa" id="XP_011408305.1"/>
    </source>
</evidence>
<feature type="transmembrane region" description="Helical" evidence="1">
    <location>
        <begin position="137"/>
        <end position="154"/>
    </location>
</feature>
<dbReference type="AlphaFoldDB" id="A0AAN0IRC2"/>
<dbReference type="EnsemblMetazoa" id="XM_011410003.2">
    <property type="protein sequence ID" value="XP_011408305.1"/>
    <property type="gene ID" value="LOC105315381"/>
</dbReference>
<feature type="transmembrane region" description="Helical" evidence="1">
    <location>
        <begin position="73"/>
        <end position="91"/>
    </location>
</feature>
<evidence type="ECO:0000256" key="1">
    <source>
        <dbReference type="SAM" id="Phobius"/>
    </source>
</evidence>
<keyword evidence="3" id="KW-1185">Reference proteome</keyword>
<feature type="transmembrane region" description="Helical" evidence="1">
    <location>
        <begin position="46"/>
        <end position="66"/>
    </location>
</feature>
<protein>
    <submittedName>
        <fullName evidence="2">Uncharacterized protein</fullName>
    </submittedName>
</protein>
<feature type="transmembrane region" description="Helical" evidence="1">
    <location>
        <begin position="174"/>
        <end position="206"/>
    </location>
</feature>
<evidence type="ECO:0000313" key="3">
    <source>
        <dbReference type="Proteomes" id="UP000007879"/>
    </source>
</evidence>
<dbReference type="RefSeq" id="XP_011408305.1">
    <property type="nucleotide sequence ID" value="XM_011410003.2"/>
</dbReference>
<sequence>MAANSLSPQEFSQRKLENLYRKTCSRLYPIKEGIKLLQEAVLLRKVFLSACLYAAIHFVFWNLYYLNDNCFSFLGRLLFWVLLIDGFWVIATRDKTVPGQDSSRLRLRLRRKREQTSYVSFEKAVMKNTKKLEVGEVAEFEVVCLWIAISLMWMDNVQLAMRHWNREQPYMLTVLLLVGGLVTCLLGYFIDFVLLVYIIVMLLLLWPVL</sequence>
<reference evidence="3" key="1">
    <citation type="journal article" date="2010" name="Nature">
        <title>The Amphimedon queenslandica genome and the evolution of animal complexity.</title>
        <authorList>
            <person name="Srivastava M."/>
            <person name="Simakov O."/>
            <person name="Chapman J."/>
            <person name="Fahey B."/>
            <person name="Gauthier M.E."/>
            <person name="Mitros T."/>
            <person name="Richards G.S."/>
            <person name="Conaco C."/>
            <person name="Dacre M."/>
            <person name="Hellsten U."/>
            <person name="Larroux C."/>
            <person name="Putnam N.H."/>
            <person name="Stanke M."/>
            <person name="Adamska M."/>
            <person name="Darling A."/>
            <person name="Degnan S.M."/>
            <person name="Oakley T.H."/>
            <person name="Plachetzki D.C."/>
            <person name="Zhai Y."/>
            <person name="Adamski M."/>
            <person name="Calcino A."/>
            <person name="Cummins S.F."/>
            <person name="Goodstein D.M."/>
            <person name="Harris C."/>
            <person name="Jackson D.J."/>
            <person name="Leys S.P."/>
            <person name="Shu S."/>
            <person name="Woodcroft B.J."/>
            <person name="Vervoort M."/>
            <person name="Kosik K.S."/>
            <person name="Manning G."/>
            <person name="Degnan B.M."/>
            <person name="Rokhsar D.S."/>
        </authorList>
    </citation>
    <scope>NUCLEOTIDE SEQUENCE [LARGE SCALE GENOMIC DNA]</scope>
</reference>
<dbReference type="KEGG" id="aqu:105315381"/>